<comment type="pathway">
    <text evidence="1">Cofactor biosynthesis; FAD biosynthesis; FAD from FMN: step 1/1.</text>
</comment>
<evidence type="ECO:0000256" key="6">
    <source>
        <dbReference type="ARBA" id="ARBA00022695"/>
    </source>
</evidence>
<evidence type="ECO:0000313" key="15">
    <source>
        <dbReference type="EMBL" id="KLO15544.1"/>
    </source>
</evidence>
<dbReference type="PANTHER" id="PTHR23293:SF9">
    <property type="entry name" value="FAD SYNTHASE"/>
    <property type="match status" value="1"/>
</dbReference>
<dbReference type="SUPFAM" id="SSF52402">
    <property type="entry name" value="Adenine nucleotide alpha hydrolases-like"/>
    <property type="match status" value="1"/>
</dbReference>
<name>A0A0H2RUL6_9AGAM</name>
<feature type="domain" description="Phosphoadenosine phosphosulphate reductase" evidence="14">
    <location>
        <begin position="55"/>
        <end position="248"/>
    </location>
</feature>
<evidence type="ECO:0000313" key="16">
    <source>
        <dbReference type="Proteomes" id="UP000053477"/>
    </source>
</evidence>
<evidence type="ECO:0000256" key="4">
    <source>
        <dbReference type="ARBA" id="ARBA00022643"/>
    </source>
</evidence>
<keyword evidence="8" id="KW-0274">FAD</keyword>
<evidence type="ECO:0000256" key="13">
    <source>
        <dbReference type="SAM" id="MobiDB-lite"/>
    </source>
</evidence>
<keyword evidence="16" id="KW-1185">Reference proteome</keyword>
<sequence length="344" mass="38011">MDQLRSSEAVKTFDPYRVAEEVHSLAASDKPIAPLVSEALQVINEALDTHGQEHVSLSFNGGKDCTVLLHLYYAVLGKRTPRDQVINPRTLYIPTPSQFPDLEHFIANSVNTYNLNLYHCVPPPPEHASDPILPVESVTRPTTPLPNGVSYPVGKSKGGEGMRRALQLYKEHFPQIEAIFVGTRKGDPHGAKLSHRNPTDPGWPRFERVQPIINWTYADVWTFLRDLKVPYCCLYDQGYTSLGSTFNTFRNPALLIRPGCATNSPSMSQESEISSSTANGSLSHETQANGSDVSISDDPSRSEPHAPGAVDYDAEERYRPAYELLDGSLERAGRGPLPTKKSET</sequence>
<accession>A0A0H2RUL6</accession>
<dbReference type="FunCoup" id="A0A0H2RUL6">
    <property type="interactions" value="132"/>
</dbReference>
<evidence type="ECO:0000256" key="9">
    <source>
        <dbReference type="ARBA" id="ARBA00022840"/>
    </source>
</evidence>
<dbReference type="Pfam" id="PF01507">
    <property type="entry name" value="PAPS_reduct"/>
    <property type="match status" value="1"/>
</dbReference>
<dbReference type="Gene3D" id="3.40.50.620">
    <property type="entry name" value="HUPs"/>
    <property type="match status" value="1"/>
</dbReference>
<organism evidence="15 16">
    <name type="scientific">Schizopora paradoxa</name>
    <dbReference type="NCBI Taxonomy" id="27342"/>
    <lineage>
        <taxon>Eukaryota</taxon>
        <taxon>Fungi</taxon>
        <taxon>Dikarya</taxon>
        <taxon>Basidiomycota</taxon>
        <taxon>Agaricomycotina</taxon>
        <taxon>Agaricomycetes</taxon>
        <taxon>Hymenochaetales</taxon>
        <taxon>Schizoporaceae</taxon>
        <taxon>Schizopora</taxon>
    </lineage>
</organism>
<dbReference type="GO" id="GO:0005524">
    <property type="term" value="F:ATP binding"/>
    <property type="evidence" value="ECO:0007669"/>
    <property type="project" value="UniProtKB-KW"/>
</dbReference>
<dbReference type="InterPro" id="IPR002500">
    <property type="entry name" value="PAPS_reduct_dom"/>
</dbReference>
<keyword evidence="5" id="KW-0808">Transferase</keyword>
<dbReference type="EMBL" id="KQ085928">
    <property type="protein sequence ID" value="KLO15544.1"/>
    <property type="molecule type" value="Genomic_DNA"/>
</dbReference>
<keyword evidence="9" id="KW-0067">ATP-binding</keyword>
<protein>
    <recommendedName>
        <fullName evidence="2">FAD synthase</fullName>
        <ecNumber evidence="2">2.7.7.2</ecNumber>
    </recommendedName>
    <alternativeName>
        <fullName evidence="10">FAD pyrophosphorylase</fullName>
    </alternativeName>
    <alternativeName>
        <fullName evidence="11">FMN adenylyltransferase</fullName>
    </alternativeName>
</protein>
<keyword evidence="15" id="KW-0378">Hydrolase</keyword>
<feature type="compositionally biased region" description="Polar residues" evidence="13">
    <location>
        <begin position="277"/>
        <end position="294"/>
    </location>
</feature>
<reference evidence="15 16" key="1">
    <citation type="submission" date="2015-04" db="EMBL/GenBank/DDBJ databases">
        <title>Complete genome sequence of Schizopora paradoxa KUC8140, a cosmopolitan wood degrader in East Asia.</title>
        <authorList>
            <consortium name="DOE Joint Genome Institute"/>
            <person name="Min B."/>
            <person name="Park H."/>
            <person name="Jang Y."/>
            <person name="Kim J.-J."/>
            <person name="Kim K.H."/>
            <person name="Pangilinan J."/>
            <person name="Lipzen A."/>
            <person name="Riley R."/>
            <person name="Grigoriev I.V."/>
            <person name="Spatafora J.W."/>
            <person name="Choi I.-G."/>
        </authorList>
    </citation>
    <scope>NUCLEOTIDE SEQUENCE [LARGE SCALE GENOMIC DNA]</scope>
    <source>
        <strain evidence="15 16">KUC8140</strain>
    </source>
</reference>
<evidence type="ECO:0000256" key="5">
    <source>
        <dbReference type="ARBA" id="ARBA00022679"/>
    </source>
</evidence>
<evidence type="ECO:0000256" key="11">
    <source>
        <dbReference type="ARBA" id="ARBA00031871"/>
    </source>
</evidence>
<dbReference type="EC" id="2.7.7.2" evidence="2"/>
<keyword evidence="6" id="KW-0548">Nucleotidyltransferase</keyword>
<dbReference type="GO" id="GO:0016787">
    <property type="term" value="F:hydrolase activity"/>
    <property type="evidence" value="ECO:0007669"/>
    <property type="project" value="UniProtKB-KW"/>
</dbReference>
<evidence type="ECO:0000256" key="2">
    <source>
        <dbReference type="ARBA" id="ARBA00012393"/>
    </source>
</evidence>
<gene>
    <name evidence="15" type="ORF">SCHPADRAFT_902313</name>
</gene>
<keyword evidence="7" id="KW-0547">Nucleotide-binding</keyword>
<proteinExistence type="predicted"/>
<dbReference type="STRING" id="27342.A0A0H2RUL6"/>
<dbReference type="InterPro" id="IPR014729">
    <property type="entry name" value="Rossmann-like_a/b/a_fold"/>
</dbReference>
<feature type="region of interest" description="Disordered" evidence="13">
    <location>
        <begin position="260"/>
        <end position="344"/>
    </location>
</feature>
<feature type="compositionally biased region" description="Low complexity" evidence="13">
    <location>
        <begin position="264"/>
        <end position="276"/>
    </location>
</feature>
<evidence type="ECO:0000256" key="3">
    <source>
        <dbReference type="ARBA" id="ARBA00022630"/>
    </source>
</evidence>
<dbReference type="CDD" id="cd23948">
    <property type="entry name" value="FAD_synthase"/>
    <property type="match status" value="1"/>
</dbReference>
<dbReference type="Proteomes" id="UP000053477">
    <property type="component" value="Unassembled WGS sequence"/>
</dbReference>
<dbReference type="GO" id="GO:0006747">
    <property type="term" value="P:FAD biosynthetic process"/>
    <property type="evidence" value="ECO:0007669"/>
    <property type="project" value="TreeGrafter"/>
</dbReference>
<comment type="catalytic activity">
    <reaction evidence="12">
        <text>FMN + ATP + H(+) = FAD + diphosphate</text>
        <dbReference type="Rhea" id="RHEA:17237"/>
        <dbReference type="ChEBI" id="CHEBI:15378"/>
        <dbReference type="ChEBI" id="CHEBI:30616"/>
        <dbReference type="ChEBI" id="CHEBI:33019"/>
        <dbReference type="ChEBI" id="CHEBI:57692"/>
        <dbReference type="ChEBI" id="CHEBI:58210"/>
        <dbReference type="EC" id="2.7.7.2"/>
    </reaction>
</comment>
<keyword evidence="3" id="KW-0285">Flavoprotein</keyword>
<evidence type="ECO:0000256" key="7">
    <source>
        <dbReference type="ARBA" id="ARBA00022741"/>
    </source>
</evidence>
<dbReference type="AlphaFoldDB" id="A0A0H2RUL6"/>
<dbReference type="InParanoid" id="A0A0H2RUL6"/>
<dbReference type="PANTHER" id="PTHR23293">
    <property type="entry name" value="FAD SYNTHETASE-RELATED FMN ADENYLYLTRANSFERASE"/>
    <property type="match status" value="1"/>
</dbReference>
<evidence type="ECO:0000256" key="8">
    <source>
        <dbReference type="ARBA" id="ARBA00022827"/>
    </source>
</evidence>
<dbReference type="GO" id="GO:0003919">
    <property type="term" value="F:FMN adenylyltransferase activity"/>
    <property type="evidence" value="ECO:0007669"/>
    <property type="project" value="UniProtKB-EC"/>
</dbReference>
<keyword evidence="4" id="KW-0288">FMN</keyword>
<evidence type="ECO:0000259" key="14">
    <source>
        <dbReference type="Pfam" id="PF01507"/>
    </source>
</evidence>
<evidence type="ECO:0000256" key="1">
    <source>
        <dbReference type="ARBA" id="ARBA00004726"/>
    </source>
</evidence>
<evidence type="ECO:0000256" key="12">
    <source>
        <dbReference type="ARBA" id="ARBA00049494"/>
    </source>
</evidence>
<dbReference type="OrthoDB" id="270728at2759"/>
<evidence type="ECO:0000256" key="10">
    <source>
        <dbReference type="ARBA" id="ARBA00031145"/>
    </source>
</evidence>